<keyword evidence="2" id="KW-1185">Reference proteome</keyword>
<reference evidence="1 2" key="1">
    <citation type="submission" date="2024-02" db="EMBL/GenBank/DDBJ databases">
        <title>De novo assembly and annotation of 12 fungi associated with fruit tree decline syndrome in Ontario, Canada.</title>
        <authorList>
            <person name="Sulman M."/>
            <person name="Ellouze W."/>
            <person name="Ilyukhin E."/>
        </authorList>
    </citation>
    <scope>NUCLEOTIDE SEQUENCE [LARGE SCALE GENOMIC DNA]</scope>
    <source>
        <strain evidence="1 2">M1-105</strain>
    </source>
</reference>
<evidence type="ECO:0000313" key="1">
    <source>
        <dbReference type="EMBL" id="KAL1628006.1"/>
    </source>
</evidence>
<organism evidence="1 2">
    <name type="scientific">Neofusicoccum ribis</name>
    <dbReference type="NCBI Taxonomy" id="45134"/>
    <lineage>
        <taxon>Eukaryota</taxon>
        <taxon>Fungi</taxon>
        <taxon>Dikarya</taxon>
        <taxon>Ascomycota</taxon>
        <taxon>Pezizomycotina</taxon>
        <taxon>Dothideomycetes</taxon>
        <taxon>Dothideomycetes incertae sedis</taxon>
        <taxon>Botryosphaeriales</taxon>
        <taxon>Botryosphaeriaceae</taxon>
        <taxon>Neofusicoccum</taxon>
    </lineage>
</organism>
<comment type="caution">
    <text evidence="1">The sequence shown here is derived from an EMBL/GenBank/DDBJ whole genome shotgun (WGS) entry which is preliminary data.</text>
</comment>
<dbReference type="Proteomes" id="UP001521116">
    <property type="component" value="Unassembled WGS sequence"/>
</dbReference>
<sequence>MSKSLELDVEEYMEHRRGSIGVLPTQVLIEWSYGIKLPQYVFENKSVVELRRISTDATIFVNDILSYPKDLLADVTANESTSGNY</sequence>
<proteinExistence type="predicted"/>
<dbReference type="EMBL" id="JAJVDC020000067">
    <property type="protein sequence ID" value="KAL1628006.1"/>
    <property type="molecule type" value="Genomic_DNA"/>
</dbReference>
<dbReference type="Pfam" id="PF19086">
    <property type="entry name" value="Terpene_syn_C_2"/>
    <property type="match status" value="1"/>
</dbReference>
<dbReference type="SUPFAM" id="SSF48576">
    <property type="entry name" value="Terpenoid synthases"/>
    <property type="match status" value="1"/>
</dbReference>
<dbReference type="InterPro" id="IPR008949">
    <property type="entry name" value="Isoprenoid_synthase_dom_sf"/>
</dbReference>
<evidence type="ECO:0000313" key="2">
    <source>
        <dbReference type="Proteomes" id="UP001521116"/>
    </source>
</evidence>
<protein>
    <submittedName>
        <fullName evidence="1">Uncharacterized protein</fullName>
    </submittedName>
</protein>
<gene>
    <name evidence="1" type="ORF">SLS56_006149</name>
</gene>
<name>A0ABR3SRM8_9PEZI</name>
<accession>A0ABR3SRM8</accession>
<dbReference type="Gene3D" id="1.10.600.10">
    <property type="entry name" value="Farnesyl Diphosphate Synthase"/>
    <property type="match status" value="1"/>
</dbReference>